<dbReference type="AlphaFoldDB" id="A0A4S4LJ50"/>
<comment type="similarity">
    <text evidence="1">Belongs to the methyltransferase superfamily.</text>
</comment>
<dbReference type="Proteomes" id="UP000308199">
    <property type="component" value="Unassembled WGS sequence"/>
</dbReference>
<reference evidence="5 6" key="1">
    <citation type="submission" date="2019-02" db="EMBL/GenBank/DDBJ databases">
        <title>Genome sequencing of the rare red list fungi Phellinidium pouzarii.</title>
        <authorList>
            <person name="Buettner E."/>
            <person name="Kellner H."/>
        </authorList>
    </citation>
    <scope>NUCLEOTIDE SEQUENCE [LARGE SCALE GENOMIC DNA]</scope>
    <source>
        <strain evidence="5 6">DSM 108285</strain>
    </source>
</reference>
<protein>
    <recommendedName>
        <fullName evidence="4">Methyltransferase domain-containing protein</fullName>
    </recommendedName>
</protein>
<feature type="domain" description="Methyltransferase" evidence="4">
    <location>
        <begin position="6"/>
        <end position="59"/>
    </location>
</feature>
<sequence>MYNDGFHNIVNVDYSSVVIEQMKERHKEARPSMEWHEMDVRQLTFEDSEFDVAIDKGTMDAIMSSEGDVWNPPEQTVYDCTREVSEAVRKMAEYSCTSPLDNLIFEEDS</sequence>
<proteinExistence type="inferred from homology"/>
<keyword evidence="6" id="KW-1185">Reference proteome</keyword>
<dbReference type="GO" id="GO:0008168">
    <property type="term" value="F:methyltransferase activity"/>
    <property type="evidence" value="ECO:0007669"/>
    <property type="project" value="UniProtKB-KW"/>
</dbReference>
<dbReference type="Pfam" id="PF13649">
    <property type="entry name" value="Methyltransf_25"/>
    <property type="match status" value="1"/>
</dbReference>
<dbReference type="PANTHER" id="PTHR12176">
    <property type="entry name" value="SAM-DEPENDENT METHYLTRANSFERASE SUPERFAMILY PROTEIN"/>
    <property type="match status" value="1"/>
</dbReference>
<evidence type="ECO:0000313" key="5">
    <source>
        <dbReference type="EMBL" id="THH09920.1"/>
    </source>
</evidence>
<keyword evidence="3" id="KW-0808">Transferase</keyword>
<dbReference type="PANTHER" id="PTHR12176:SF80">
    <property type="entry name" value="EEF1A LYSINE METHYLTRANSFERASE 4"/>
    <property type="match status" value="1"/>
</dbReference>
<evidence type="ECO:0000256" key="3">
    <source>
        <dbReference type="ARBA" id="ARBA00022679"/>
    </source>
</evidence>
<organism evidence="5 6">
    <name type="scientific">Phellinidium pouzarii</name>
    <dbReference type="NCBI Taxonomy" id="167371"/>
    <lineage>
        <taxon>Eukaryota</taxon>
        <taxon>Fungi</taxon>
        <taxon>Dikarya</taxon>
        <taxon>Basidiomycota</taxon>
        <taxon>Agaricomycotina</taxon>
        <taxon>Agaricomycetes</taxon>
        <taxon>Hymenochaetales</taxon>
        <taxon>Hymenochaetaceae</taxon>
        <taxon>Phellinidium</taxon>
    </lineage>
</organism>
<accession>A0A4S4LJ50</accession>
<evidence type="ECO:0000256" key="1">
    <source>
        <dbReference type="ARBA" id="ARBA00008361"/>
    </source>
</evidence>
<gene>
    <name evidence="5" type="ORF">EW145_g1687</name>
</gene>
<evidence type="ECO:0000313" key="6">
    <source>
        <dbReference type="Proteomes" id="UP000308199"/>
    </source>
</evidence>
<dbReference type="EMBL" id="SGPK01000049">
    <property type="protein sequence ID" value="THH09920.1"/>
    <property type="molecule type" value="Genomic_DNA"/>
</dbReference>
<dbReference type="InterPro" id="IPR041698">
    <property type="entry name" value="Methyltransf_25"/>
</dbReference>
<keyword evidence="2" id="KW-0489">Methyltransferase</keyword>
<name>A0A4S4LJ50_9AGAM</name>
<evidence type="ECO:0000259" key="4">
    <source>
        <dbReference type="Pfam" id="PF13649"/>
    </source>
</evidence>
<dbReference type="InterPro" id="IPR029063">
    <property type="entry name" value="SAM-dependent_MTases_sf"/>
</dbReference>
<dbReference type="SUPFAM" id="SSF53335">
    <property type="entry name" value="S-adenosyl-L-methionine-dependent methyltransferases"/>
    <property type="match status" value="1"/>
</dbReference>
<evidence type="ECO:0000256" key="2">
    <source>
        <dbReference type="ARBA" id="ARBA00022603"/>
    </source>
</evidence>
<dbReference type="Gene3D" id="3.40.50.150">
    <property type="entry name" value="Vaccinia Virus protein VP39"/>
    <property type="match status" value="1"/>
</dbReference>
<comment type="caution">
    <text evidence="5">The sequence shown here is derived from an EMBL/GenBank/DDBJ whole genome shotgun (WGS) entry which is preliminary data.</text>
</comment>
<dbReference type="InterPro" id="IPR051419">
    <property type="entry name" value="Lys/N-term_MeTrsfase_sf"/>
</dbReference>
<dbReference type="GO" id="GO:0032259">
    <property type="term" value="P:methylation"/>
    <property type="evidence" value="ECO:0007669"/>
    <property type="project" value="UniProtKB-KW"/>
</dbReference>
<dbReference type="OrthoDB" id="411785at2759"/>